<protein>
    <submittedName>
        <fullName evidence="3">Extracellular solute-binding protein</fullName>
    </submittedName>
</protein>
<dbReference type="Gene3D" id="3.40.190.10">
    <property type="entry name" value="Periplasmic binding protein-like II"/>
    <property type="match status" value="2"/>
</dbReference>
<dbReference type="SUPFAM" id="SSF53850">
    <property type="entry name" value="Periplasmic binding protein-like II"/>
    <property type="match status" value="1"/>
</dbReference>
<feature type="chain" id="PRO_5039697495" evidence="2">
    <location>
        <begin position="22"/>
        <end position="511"/>
    </location>
</feature>
<accession>A0A9D2PYQ7</accession>
<evidence type="ECO:0000256" key="1">
    <source>
        <dbReference type="ARBA" id="ARBA00022729"/>
    </source>
</evidence>
<keyword evidence="1 2" id="KW-0732">Signal</keyword>
<dbReference type="PROSITE" id="PS51318">
    <property type="entry name" value="TAT"/>
    <property type="match status" value="1"/>
</dbReference>
<dbReference type="InterPro" id="IPR050490">
    <property type="entry name" value="Bact_solute-bd_prot1"/>
</dbReference>
<proteinExistence type="predicted"/>
<feature type="signal peptide" evidence="2">
    <location>
        <begin position="1"/>
        <end position="21"/>
    </location>
</feature>
<sequence length="511" mass="54532">MFSRRALLGGAAAGTATLGLAACGGSSGGGSGSSEEITSLRIMAPLLSDTAPDPEGELQTAIEEFIGMPLEITWVPNSSYDDRVTVTMASDSIPHVMVQTGKTAEFAQTAQAGGYWDLTEILPEYENLTPQNDEVAHGASINGRTYGIFRLRDAMRAAISIRKDWLDALGLDEPRTTDDLMEIARAFTEEDPAGDGSATTGLIIPAWSGYGNNGPYDLWETWHGTANVWKDEGGTLAPAFLAPEFLEANRSMRAMIESGHVNADFATMDSATWNEPFFTGQGGLIADVSSRGLQLLGLFKDADAEDYGDKVTMVGNLSRPDGSKWSLPTPGYSGYLSIPKASVPSDAQLATVLGALDKLSSAEGQRLLNNGIEGVNYEVDGDQSVAIESEEASLVQSDVSAFAQIGSQSNGYLGYPAKPEGEPETALDEKRLAFHETDMETAVFNPGAAYMSESYLQNGAILDQIVVDARLKYLAGQIDEAGLTAELERWTASGGQQVIDEMNELYQQGLN</sequence>
<dbReference type="PANTHER" id="PTHR43649">
    <property type="entry name" value="ARABINOSE-BINDING PROTEIN-RELATED"/>
    <property type="match status" value="1"/>
</dbReference>
<organism evidence="3 4">
    <name type="scientific">Candidatus Brachybacterium intestinipullorum</name>
    <dbReference type="NCBI Taxonomy" id="2838512"/>
    <lineage>
        <taxon>Bacteria</taxon>
        <taxon>Bacillati</taxon>
        <taxon>Actinomycetota</taxon>
        <taxon>Actinomycetes</taxon>
        <taxon>Micrococcales</taxon>
        <taxon>Dermabacteraceae</taxon>
        <taxon>Brachybacterium</taxon>
    </lineage>
</organism>
<dbReference type="AlphaFoldDB" id="A0A9D2PYQ7"/>
<reference evidence="3" key="1">
    <citation type="journal article" date="2021" name="PeerJ">
        <title>Extensive microbial diversity within the chicken gut microbiome revealed by metagenomics and culture.</title>
        <authorList>
            <person name="Gilroy R."/>
            <person name="Ravi A."/>
            <person name="Getino M."/>
            <person name="Pursley I."/>
            <person name="Horton D.L."/>
            <person name="Alikhan N.F."/>
            <person name="Baker D."/>
            <person name="Gharbi K."/>
            <person name="Hall N."/>
            <person name="Watson M."/>
            <person name="Adriaenssens E.M."/>
            <person name="Foster-Nyarko E."/>
            <person name="Jarju S."/>
            <person name="Secka A."/>
            <person name="Antonio M."/>
            <person name="Oren A."/>
            <person name="Chaudhuri R.R."/>
            <person name="La Ragione R."/>
            <person name="Hildebrand F."/>
            <person name="Pallen M.J."/>
        </authorList>
    </citation>
    <scope>NUCLEOTIDE SEQUENCE</scope>
    <source>
        <strain evidence="3">CHK130-7132</strain>
    </source>
</reference>
<dbReference type="PANTHER" id="PTHR43649:SF33">
    <property type="entry name" value="POLYGALACTURONAN_RHAMNOGALACTURONAN-BINDING PROTEIN YTCQ"/>
    <property type="match status" value="1"/>
</dbReference>
<comment type="caution">
    <text evidence="3">The sequence shown here is derived from an EMBL/GenBank/DDBJ whole genome shotgun (WGS) entry which is preliminary data.</text>
</comment>
<reference evidence="3" key="2">
    <citation type="submission" date="2021-04" db="EMBL/GenBank/DDBJ databases">
        <authorList>
            <person name="Gilroy R."/>
        </authorList>
    </citation>
    <scope>NUCLEOTIDE SEQUENCE</scope>
    <source>
        <strain evidence="3">CHK130-7132</strain>
    </source>
</reference>
<dbReference type="PROSITE" id="PS51257">
    <property type="entry name" value="PROKAR_LIPOPROTEIN"/>
    <property type="match status" value="1"/>
</dbReference>
<dbReference type="Proteomes" id="UP000823854">
    <property type="component" value="Unassembled WGS sequence"/>
</dbReference>
<dbReference type="InterPro" id="IPR006311">
    <property type="entry name" value="TAT_signal"/>
</dbReference>
<gene>
    <name evidence="3" type="ORF">H9932_03890</name>
</gene>
<dbReference type="EMBL" id="DWWC01000080">
    <property type="protein sequence ID" value="HJC68809.1"/>
    <property type="molecule type" value="Genomic_DNA"/>
</dbReference>
<name>A0A9D2PYQ7_9MICO</name>
<evidence type="ECO:0000313" key="3">
    <source>
        <dbReference type="EMBL" id="HJC68809.1"/>
    </source>
</evidence>
<evidence type="ECO:0000256" key="2">
    <source>
        <dbReference type="SAM" id="SignalP"/>
    </source>
</evidence>
<evidence type="ECO:0000313" key="4">
    <source>
        <dbReference type="Proteomes" id="UP000823854"/>
    </source>
</evidence>